<protein>
    <recommendedName>
        <fullName evidence="3">threonine--tRNA ligase</fullName>
        <ecNumber evidence="3">6.1.1.3</ecNumber>
    </recommendedName>
    <alternativeName>
        <fullName evidence="11">Threonyl-tRNA synthetase</fullName>
    </alternativeName>
</protein>
<keyword evidence="6" id="KW-0067">ATP-binding</keyword>
<evidence type="ECO:0000256" key="8">
    <source>
        <dbReference type="ARBA" id="ARBA00022946"/>
    </source>
</evidence>
<comment type="catalytic activity">
    <reaction evidence="12">
        <text>tRNA(Thr) + L-threonine + ATP = L-threonyl-tRNA(Thr) + AMP + diphosphate + H(+)</text>
        <dbReference type="Rhea" id="RHEA:24624"/>
        <dbReference type="Rhea" id="RHEA-COMP:9670"/>
        <dbReference type="Rhea" id="RHEA-COMP:9704"/>
        <dbReference type="ChEBI" id="CHEBI:15378"/>
        <dbReference type="ChEBI" id="CHEBI:30616"/>
        <dbReference type="ChEBI" id="CHEBI:33019"/>
        <dbReference type="ChEBI" id="CHEBI:57926"/>
        <dbReference type="ChEBI" id="CHEBI:78442"/>
        <dbReference type="ChEBI" id="CHEBI:78534"/>
        <dbReference type="ChEBI" id="CHEBI:456215"/>
        <dbReference type="EC" id="6.1.1.3"/>
    </reaction>
</comment>
<dbReference type="Gene3D" id="3.30.930.10">
    <property type="entry name" value="Bira Bifunctional Protein, Domain 2"/>
    <property type="match status" value="1"/>
</dbReference>
<dbReference type="PRINTS" id="PR01047">
    <property type="entry name" value="TRNASYNTHTHR"/>
</dbReference>
<feature type="region of interest" description="Disordered" evidence="13">
    <location>
        <begin position="201"/>
        <end position="227"/>
    </location>
</feature>
<dbReference type="CDD" id="cd00771">
    <property type="entry name" value="ThrRS_core"/>
    <property type="match status" value="1"/>
</dbReference>
<gene>
    <name evidence="15" type="ORF">PBIL07802_LOCUS18087</name>
</gene>
<evidence type="ECO:0000256" key="10">
    <source>
        <dbReference type="ARBA" id="ARBA00023146"/>
    </source>
</evidence>
<keyword evidence="4" id="KW-0436">Ligase</keyword>
<evidence type="ECO:0000256" key="1">
    <source>
        <dbReference type="ARBA" id="ARBA00004305"/>
    </source>
</evidence>
<accession>A0A7S3GB48</accession>
<dbReference type="Gene3D" id="3.30.980.10">
    <property type="entry name" value="Threonyl-trna Synthetase, Chain A, domain 2"/>
    <property type="match status" value="1"/>
</dbReference>
<dbReference type="SUPFAM" id="SSF55186">
    <property type="entry name" value="ThrRS/AlaRS common domain"/>
    <property type="match status" value="1"/>
</dbReference>
<feature type="compositionally biased region" description="Basic and acidic residues" evidence="13">
    <location>
        <begin position="457"/>
        <end position="470"/>
    </location>
</feature>
<dbReference type="GO" id="GO:0005524">
    <property type="term" value="F:ATP binding"/>
    <property type="evidence" value="ECO:0007669"/>
    <property type="project" value="UniProtKB-KW"/>
</dbReference>
<dbReference type="FunFam" id="3.30.930.10:FF:000039">
    <property type="entry name" value="Threonyl-tRNA synthetase, mitochondrial"/>
    <property type="match status" value="1"/>
</dbReference>
<dbReference type="InterPro" id="IPR002314">
    <property type="entry name" value="aa-tRNA-synt_IIb"/>
</dbReference>
<dbReference type="SUPFAM" id="SSF55681">
    <property type="entry name" value="Class II aaRS and biotin synthetases"/>
    <property type="match status" value="1"/>
</dbReference>
<dbReference type="PANTHER" id="PTHR11451">
    <property type="entry name" value="THREONINE-TRNA LIGASE"/>
    <property type="match status" value="1"/>
</dbReference>
<dbReference type="GO" id="GO:0004829">
    <property type="term" value="F:threonine-tRNA ligase activity"/>
    <property type="evidence" value="ECO:0007669"/>
    <property type="project" value="UniProtKB-EC"/>
</dbReference>
<keyword evidence="5" id="KW-0547">Nucleotide-binding</keyword>
<feature type="compositionally biased region" description="Gly residues" evidence="13">
    <location>
        <begin position="212"/>
        <end position="226"/>
    </location>
</feature>
<evidence type="ECO:0000256" key="12">
    <source>
        <dbReference type="ARBA" id="ARBA00049515"/>
    </source>
</evidence>
<evidence type="ECO:0000256" key="9">
    <source>
        <dbReference type="ARBA" id="ARBA00023128"/>
    </source>
</evidence>
<keyword evidence="10" id="KW-0030">Aminoacyl-tRNA synthetase</keyword>
<evidence type="ECO:0000256" key="3">
    <source>
        <dbReference type="ARBA" id="ARBA00013163"/>
    </source>
</evidence>
<dbReference type="EC" id="6.1.1.3" evidence="3"/>
<dbReference type="InterPro" id="IPR045864">
    <property type="entry name" value="aa-tRNA-synth_II/BPL/LPL"/>
</dbReference>
<keyword evidence="8" id="KW-0809">Transit peptide</keyword>
<keyword evidence="7" id="KW-0648">Protein biosynthesis</keyword>
<dbReference type="InterPro" id="IPR036621">
    <property type="entry name" value="Anticodon-bd_dom_sf"/>
</dbReference>
<dbReference type="AlphaFoldDB" id="A0A7S3GB48"/>
<evidence type="ECO:0000256" key="13">
    <source>
        <dbReference type="SAM" id="MobiDB-lite"/>
    </source>
</evidence>
<reference evidence="15" key="1">
    <citation type="submission" date="2021-01" db="EMBL/GenBank/DDBJ databases">
        <authorList>
            <person name="Corre E."/>
            <person name="Pelletier E."/>
            <person name="Niang G."/>
            <person name="Scheremetjew M."/>
            <person name="Finn R."/>
            <person name="Kale V."/>
            <person name="Holt S."/>
            <person name="Cochrane G."/>
            <person name="Meng A."/>
            <person name="Brown T."/>
            <person name="Cohen L."/>
        </authorList>
    </citation>
    <scope>NUCLEOTIDE SEQUENCE</scope>
    <source>
        <strain evidence="15">NIES-2562</strain>
    </source>
</reference>
<dbReference type="GO" id="GO:0005759">
    <property type="term" value="C:mitochondrial matrix"/>
    <property type="evidence" value="ECO:0007669"/>
    <property type="project" value="UniProtKB-SubCell"/>
</dbReference>
<dbReference type="PANTHER" id="PTHR11451:SF44">
    <property type="entry name" value="THREONINE--TRNA LIGASE, CHLOROPLASTIC_MITOCHONDRIAL 2"/>
    <property type="match status" value="1"/>
</dbReference>
<dbReference type="InterPro" id="IPR006195">
    <property type="entry name" value="aa-tRNA-synth_II"/>
</dbReference>
<dbReference type="InterPro" id="IPR018163">
    <property type="entry name" value="Thr/Ala-tRNA-synth_IIc_edit"/>
</dbReference>
<dbReference type="Pfam" id="PF00587">
    <property type="entry name" value="tRNA-synt_2b"/>
    <property type="match status" value="1"/>
</dbReference>
<evidence type="ECO:0000256" key="4">
    <source>
        <dbReference type="ARBA" id="ARBA00022598"/>
    </source>
</evidence>
<dbReference type="InterPro" id="IPR033728">
    <property type="entry name" value="ThrRS_core"/>
</dbReference>
<dbReference type="EMBL" id="HBIB01027833">
    <property type="protein sequence ID" value="CAE0255833.1"/>
    <property type="molecule type" value="Transcribed_RNA"/>
</dbReference>
<dbReference type="InterPro" id="IPR004154">
    <property type="entry name" value="Anticodon-bd"/>
</dbReference>
<dbReference type="PROSITE" id="PS50862">
    <property type="entry name" value="AA_TRNA_LIGASE_II"/>
    <property type="match status" value="1"/>
</dbReference>
<evidence type="ECO:0000313" key="15">
    <source>
        <dbReference type="EMBL" id="CAE0255833.1"/>
    </source>
</evidence>
<dbReference type="InterPro" id="IPR002320">
    <property type="entry name" value="Thr-tRNA-ligase_IIa"/>
</dbReference>
<evidence type="ECO:0000256" key="7">
    <source>
        <dbReference type="ARBA" id="ARBA00022917"/>
    </source>
</evidence>
<proteinExistence type="inferred from homology"/>
<dbReference type="SUPFAM" id="SSF52954">
    <property type="entry name" value="Class II aaRS ABD-related"/>
    <property type="match status" value="1"/>
</dbReference>
<name>A0A7S3GB48_9EUKA</name>
<evidence type="ECO:0000259" key="14">
    <source>
        <dbReference type="PROSITE" id="PS50862"/>
    </source>
</evidence>
<feature type="domain" description="Aminoacyl-transfer RNA synthetases class-II family profile" evidence="14">
    <location>
        <begin position="354"/>
        <end position="706"/>
    </location>
</feature>
<evidence type="ECO:0000256" key="6">
    <source>
        <dbReference type="ARBA" id="ARBA00022840"/>
    </source>
</evidence>
<sequence length="818" mass="92058">MLSKRLASLLRQGPRQWVKAVAEQRRSLYFDPRLAVATRVDEALAESTDLSHHSEVPEAMLHVHGVAAKPISVKAESGRVTALSLLEWVCAQDGVKDKLRHRYPLVEINGELCDIGQPIFSSPSPPADVDLHYVSFDEEAGRDVFWRTTAMLAAEEAHLLYGDANSLTYFGACTAIDGKGVRGAEGGGGFWVDVKLDGSGQSEDGAEEEGGEGGSRGKQSSGGGGITKKMLKKLERATVRKTYDRDPFDCILVTPEVAVKKFGVDADTLRRGLQRRQAYARGDDRVRLVRLDAGVAVVADGPIVTSPDLFRVVEMSETGAVEARDGGEQQWQRVRGISFPSKGELQNWYNSIRHVHLRDHRKIGAQQKLFSFNPLSPGSAFFLPHGTRLLNRVTAYLREKYREYEYEEVMTPLMFDTALWKVSGHYDNYRSNMYGVSAMEALESREEELRNLHSALAKEEEEKKKEKAETGSDGSSEDVDEHRRREWEVKKALMPTGEYGLKPMNCPGHCVLFMSEQRSYKDLPMRIADFSPLHRNETSGSLGGLTRLRRFTQDDAHIFCTKDQMEEEVASCLKMVKDVYSTLDLVPEFTLSTRPDQSMGSEEDWQKAESALVDALNKETKGRYLVNDGDGAFYGPKIDIHVMDAVRRRHQCATIQLDFQLPHAFNLKYKNNEGSDQQPVIVHRAILGSFERMLAVTTEHFRGKWPFWMSPRQVAVIPMKDDHIESASELKKKLVGMDIYADILPPGDSISYRVRNAQSVQYNYMLVVGDREVKDGVYSVRRNDGVVVDGVAQVDMLDLMRDEMRERLVKPLIQPKSE</sequence>
<dbReference type="Gene3D" id="3.40.50.800">
    <property type="entry name" value="Anticodon-binding domain"/>
    <property type="match status" value="1"/>
</dbReference>
<comment type="similarity">
    <text evidence="2">Belongs to the class-II aminoacyl-tRNA synthetase family.</text>
</comment>
<dbReference type="GO" id="GO:0006435">
    <property type="term" value="P:threonyl-tRNA aminoacylation"/>
    <property type="evidence" value="ECO:0007669"/>
    <property type="project" value="InterPro"/>
</dbReference>
<keyword evidence="9" id="KW-0496">Mitochondrion</keyword>
<evidence type="ECO:0000256" key="2">
    <source>
        <dbReference type="ARBA" id="ARBA00008226"/>
    </source>
</evidence>
<evidence type="ECO:0000256" key="5">
    <source>
        <dbReference type="ARBA" id="ARBA00022741"/>
    </source>
</evidence>
<dbReference type="Pfam" id="PF03129">
    <property type="entry name" value="HGTP_anticodon"/>
    <property type="match status" value="1"/>
</dbReference>
<organism evidence="15">
    <name type="scientific">Palpitomonas bilix</name>
    <dbReference type="NCBI Taxonomy" id="652834"/>
    <lineage>
        <taxon>Eukaryota</taxon>
        <taxon>Eukaryota incertae sedis</taxon>
    </lineage>
</organism>
<feature type="region of interest" description="Disordered" evidence="13">
    <location>
        <begin position="457"/>
        <end position="483"/>
    </location>
</feature>
<evidence type="ECO:0000256" key="11">
    <source>
        <dbReference type="ARBA" id="ARBA00031900"/>
    </source>
</evidence>
<comment type="subcellular location">
    <subcellularLocation>
        <location evidence="1">Mitochondrion matrix</location>
    </subcellularLocation>
</comment>